<dbReference type="AlphaFoldDB" id="A0A512IVN2"/>
<proteinExistence type="predicted"/>
<dbReference type="InterPro" id="IPR029044">
    <property type="entry name" value="Nucleotide-diphossugar_trans"/>
</dbReference>
<dbReference type="PANTHER" id="PTHR43179">
    <property type="entry name" value="RHAMNOSYLTRANSFERASE WBBL"/>
    <property type="match status" value="1"/>
</dbReference>
<evidence type="ECO:0000259" key="1">
    <source>
        <dbReference type="Pfam" id="PF00535"/>
    </source>
</evidence>
<dbReference type="CDD" id="cd04186">
    <property type="entry name" value="GT_2_like_c"/>
    <property type="match status" value="1"/>
</dbReference>
<accession>A0A512IVN2</accession>
<dbReference type="EMBL" id="BJZT01000052">
    <property type="protein sequence ID" value="GEP01788.1"/>
    <property type="molecule type" value="Genomic_DNA"/>
</dbReference>
<evidence type="ECO:0000313" key="2">
    <source>
        <dbReference type="EMBL" id="GEP01788.1"/>
    </source>
</evidence>
<comment type="caution">
    <text evidence="2">The sequence shown here is derived from an EMBL/GenBank/DDBJ whole genome shotgun (WGS) entry which is preliminary data.</text>
</comment>
<dbReference type="Proteomes" id="UP000321258">
    <property type="component" value="Unassembled WGS sequence"/>
</dbReference>
<organism evidence="2 3">
    <name type="scientific">Methylobacterium haplocladii</name>
    <dbReference type="NCBI Taxonomy" id="1176176"/>
    <lineage>
        <taxon>Bacteria</taxon>
        <taxon>Pseudomonadati</taxon>
        <taxon>Pseudomonadota</taxon>
        <taxon>Alphaproteobacteria</taxon>
        <taxon>Hyphomicrobiales</taxon>
        <taxon>Methylobacteriaceae</taxon>
        <taxon>Methylobacterium</taxon>
    </lineage>
</organism>
<dbReference type="RefSeq" id="WP_147082434.1">
    <property type="nucleotide sequence ID" value="NZ_BJZT01000052.1"/>
</dbReference>
<dbReference type="Pfam" id="PF00535">
    <property type="entry name" value="Glycos_transf_2"/>
    <property type="match status" value="1"/>
</dbReference>
<dbReference type="Gene3D" id="3.90.550.10">
    <property type="entry name" value="Spore Coat Polysaccharide Biosynthesis Protein SpsA, Chain A"/>
    <property type="match status" value="1"/>
</dbReference>
<name>A0A512IVN2_9HYPH</name>
<sequence length="781" mass="83683">MSAPAPAEYCARLDRVGPRALAGYCYDRNRLSTRFVVELRIDGIPIAWTRADGFVESLAQAALEDGCYGFAFHLSAEMLSGGGQAQIMVANIEVSPARPLSLAVAPADETGRDEGAGHVRWIGQRHIAGWLARPSGMTPEVRVSLDGRLLARAPADRWHHLDDVGGARAVPGFTLHLPLELADGHEKRLVVTDGDGQPLRGSPLRLVAFPDALTDLVSARYGPEPGLAQWRATMFEALLPRSWPLTDPQGWLDRHALAAPAQPPPPLALAIIGTEPEAVERTLQSLDRQDGLNWIAAALPSADRLGFASEDLSVFLDREARQCHALLCVPAGTEFRPNAALRLAAALAATPTARLVYGDIALGDDARAALLGFPSFDYERWLEQGYGALAFLIPIAAARDATRLGAASLFRLANMQFDSRDAPSEAVVHLPGIAARIPSLDLDAATRQLHAATRQHLVARGIAATVQAKRGSVLPAVHVARTPPSAELSVVIPTRDRADLLRNCLDSIRPALRRRGAELVIVDNGSSDPATHALLERVTGEGGRVLVEPGPFNYARLCNRAVAAVRGDLVLFLNNDVVMGGEGWLDELLGRLAEPTTQAAGAVLRWPSGIVQHGGIVCGPNLSATHAFDDRFHGDPGYGDLLRVASEPSAVTGACLLVRRAAYLAVGGMDEAWFPVNFNDVDLCLKLLARGGRVVLTPHLDALHLGSASRGADRRPDQRHRYQRELAALRARWGEVLQTDPGYSPLLALSDDPYTALADAPRTLSARTRRVGAGRPIPAGL</sequence>
<dbReference type="PANTHER" id="PTHR43179:SF7">
    <property type="entry name" value="RHAMNOSYLTRANSFERASE WBBL"/>
    <property type="match status" value="1"/>
</dbReference>
<evidence type="ECO:0000313" key="3">
    <source>
        <dbReference type="Proteomes" id="UP000321258"/>
    </source>
</evidence>
<dbReference type="SUPFAM" id="SSF53448">
    <property type="entry name" value="Nucleotide-diphospho-sugar transferases"/>
    <property type="match status" value="1"/>
</dbReference>
<dbReference type="OrthoDB" id="9783791at2"/>
<feature type="domain" description="Glycosyltransferase 2-like" evidence="1">
    <location>
        <begin position="489"/>
        <end position="604"/>
    </location>
</feature>
<dbReference type="InterPro" id="IPR001173">
    <property type="entry name" value="Glyco_trans_2-like"/>
</dbReference>
<reference evidence="2 3" key="1">
    <citation type="submission" date="2019-07" db="EMBL/GenBank/DDBJ databases">
        <title>Whole genome shotgun sequence of Methylobacterium haplocladii NBRC 107714.</title>
        <authorList>
            <person name="Hosoyama A."/>
            <person name="Uohara A."/>
            <person name="Ohji S."/>
            <person name="Ichikawa N."/>
        </authorList>
    </citation>
    <scope>NUCLEOTIDE SEQUENCE [LARGE SCALE GENOMIC DNA]</scope>
    <source>
        <strain evidence="2 3">NBRC 107714</strain>
    </source>
</reference>
<keyword evidence="3" id="KW-1185">Reference proteome</keyword>
<protein>
    <recommendedName>
        <fullName evidence="1">Glycosyltransferase 2-like domain-containing protein</fullName>
    </recommendedName>
</protein>
<gene>
    <name evidence="2" type="ORF">MHA02_41750</name>
</gene>